<dbReference type="InterPro" id="IPR006558">
    <property type="entry name" value="LamG-like"/>
</dbReference>
<comment type="subcellular location">
    <subcellularLocation>
        <location evidence="1">Secreted</location>
    </subcellularLocation>
</comment>
<feature type="domain" description="LamG-like jellyroll fold" evidence="7">
    <location>
        <begin position="741"/>
        <end position="872"/>
    </location>
</feature>
<evidence type="ECO:0000256" key="6">
    <source>
        <dbReference type="SAM" id="SignalP"/>
    </source>
</evidence>
<dbReference type="SUPFAM" id="SSF49899">
    <property type="entry name" value="Concanavalin A-like lectins/glucanases"/>
    <property type="match status" value="1"/>
</dbReference>
<evidence type="ECO:0000256" key="3">
    <source>
        <dbReference type="ARBA" id="ARBA00022729"/>
    </source>
</evidence>
<dbReference type="InterPro" id="IPR013320">
    <property type="entry name" value="ConA-like_dom_sf"/>
</dbReference>
<dbReference type="Proteomes" id="UP001499930">
    <property type="component" value="Unassembled WGS sequence"/>
</dbReference>
<comment type="caution">
    <text evidence="8">The sequence shown here is derived from an EMBL/GenBank/DDBJ whole genome shotgun (WGS) entry which is preliminary data.</text>
</comment>
<dbReference type="SMART" id="SM00560">
    <property type="entry name" value="LamGL"/>
    <property type="match status" value="1"/>
</dbReference>
<evidence type="ECO:0000256" key="4">
    <source>
        <dbReference type="ARBA" id="ARBA00023157"/>
    </source>
</evidence>
<dbReference type="Pfam" id="PF13385">
    <property type="entry name" value="Laminin_G_3"/>
    <property type="match status" value="1"/>
</dbReference>
<evidence type="ECO:0000256" key="5">
    <source>
        <dbReference type="SAM" id="MobiDB-lite"/>
    </source>
</evidence>
<feature type="region of interest" description="Disordered" evidence="5">
    <location>
        <begin position="689"/>
        <end position="710"/>
    </location>
</feature>
<name>A0ABN3Y9Y7_9ACTN</name>
<keyword evidence="4" id="KW-1015">Disulfide bond</keyword>
<keyword evidence="2" id="KW-0964">Secreted</keyword>
<dbReference type="PANTHER" id="PTHR42535:SF2">
    <property type="entry name" value="CHROMOSOME UNDETERMINED SCAFFOLD_146, WHOLE GENOME SHOTGUN SEQUENCE"/>
    <property type="match status" value="1"/>
</dbReference>
<dbReference type="Gene3D" id="2.60.120.200">
    <property type="match status" value="1"/>
</dbReference>
<gene>
    <name evidence="8" type="ORF">GCM10017559_55410</name>
</gene>
<sequence length="1316" mass="140706">MKTPPPRLGVLARSYRRTSLIAALGLSTSLIAAPAVAEPTPIPSAPVATPTTLPNPVDTAIREAKKQNKRVEIESYRAENSTTFANPNGKTLYTELHSTPIRVQKNGTWQPIDTTLVEENGVIKPKAAKGDLILSAGGDTALVKVKGDKGEAVISAATKLPKPQLSGNTATYPSAYGQGVDLVITASPTGFQQEIVIRQRPTTALKVRVPVALPKGMSYGKDSSGHLALLADKGKKEIADITAAPMEDAAAAKNPDTGRTGTAPMTVDQKTAGQALVITPDSGFLNDPAVTYPVTMAIASDTWTGTGIDGDTYINSGTQPNSSNNKNKQDLIAGMSNTGSVAWRAFIRFNIAGTPLMGGTVENADLRLWNHDSNTCDSQINSGILAQPIVTDWNINTMTWSTQPQVTASAQVANKGAYDASCPNRGEGELYYSIETMVQGWMDGQKDYGVRLRSVSESDLTNWRWYRSYEYGDWGTGSPRGPVLFVNYQPGTIEEDVVIPTLRSDPSAEGPIPYEEAIAGELQAYPAPPSAQDVTPEQAQTNMEQATDTYEINTEDLLPLPEEEPPTSDETSPSVIDTVPSPGAKNVITNTSVQITFDEPVSGVIVTVKGPGGAAVTGSLVMAGENRTAIFTPNQALTAENIYTAEVTSAQDSSGNSMTAPYSWSFTTLGLTPTPVPGLVAAYGMEETSGNAVTDSSGQNNNGTASNTNQITSGKYGKALSFNGATSWVTVNNADSLQLTTGMTLSAWVNPTTVTGWRTVVMKEYDSGGASYGLYASNGSTPSGWLQTSGNASEVDGTTPLPGNIWSHVAATYDGANARLYVNGALVGEETVTGNLISDDSPLRIGGNARWGEYFNGLIDEVRIYNLSQTAAQIQADMNNPVTGSAPALTIPNRNDRSSQQPSTADTAAAPATFPYNRVDWPTCNKDLLAQVKRARANGTSAVGHTTNPYNWCAAQAYAFPVYKRIVRTTGQVVSEQWKGQVNFSLAARAYTYAGGKKGSNGAETDKPSGKNSRDITFAWRIIGVRYQGDLTYFNPMMLRAGLTTSSHCQVKNGPQDGGTAGKNSLFTTWASAPEAEWTINSPKNTGTGKNLISACMIVPTLRYTSPVTNATPGGDVTRDISIQYPVVRCDTSELIEKYTGGCIFTDVSPVLIFDATKNVGIKESTKHVWDAYYHPEWTYPLLAGKKVPGRAPNGLLHRTVEGAVPGLEDPDEAPSGTIKANRDHSISKCREKWPMVNPKPDGLDCDEFPFASTMEGSLSANGNYSVRYISNSDNRTSGNQLGVFYQRMRRLGQDPFWVFANPLAADRDQQPPRWP</sequence>
<evidence type="ECO:0000313" key="9">
    <source>
        <dbReference type="Proteomes" id="UP001499930"/>
    </source>
</evidence>
<dbReference type="Pfam" id="PF14040">
    <property type="entry name" value="DNase_NucA_NucB"/>
    <property type="match status" value="1"/>
</dbReference>
<dbReference type="InterPro" id="IPR032812">
    <property type="entry name" value="SbsA_Ig"/>
</dbReference>
<dbReference type="Pfam" id="PF24517">
    <property type="entry name" value="CBM96"/>
    <property type="match status" value="1"/>
</dbReference>
<dbReference type="EMBL" id="BAAAWD010000015">
    <property type="protein sequence ID" value="GAA3023097.1"/>
    <property type="molecule type" value="Genomic_DNA"/>
</dbReference>
<reference evidence="8 9" key="1">
    <citation type="journal article" date="2019" name="Int. J. Syst. Evol. Microbiol.">
        <title>The Global Catalogue of Microorganisms (GCM) 10K type strain sequencing project: providing services to taxonomists for standard genome sequencing and annotation.</title>
        <authorList>
            <consortium name="The Broad Institute Genomics Platform"/>
            <consortium name="The Broad Institute Genome Sequencing Center for Infectious Disease"/>
            <person name="Wu L."/>
            <person name="Ma J."/>
        </authorList>
    </citation>
    <scope>NUCLEOTIDE SEQUENCE [LARGE SCALE GENOMIC DNA]</scope>
    <source>
        <strain evidence="8 9">JCM 3106</strain>
    </source>
</reference>
<dbReference type="InterPro" id="IPR055372">
    <property type="entry name" value="CBM96"/>
</dbReference>
<organism evidence="8 9">
    <name type="scientific">Streptosporangium longisporum</name>
    <dbReference type="NCBI Taxonomy" id="46187"/>
    <lineage>
        <taxon>Bacteria</taxon>
        <taxon>Bacillati</taxon>
        <taxon>Actinomycetota</taxon>
        <taxon>Actinomycetes</taxon>
        <taxon>Streptosporangiales</taxon>
        <taxon>Streptosporangiaceae</taxon>
        <taxon>Streptosporangium</taxon>
    </lineage>
</organism>
<evidence type="ECO:0000256" key="2">
    <source>
        <dbReference type="ARBA" id="ARBA00022525"/>
    </source>
</evidence>
<dbReference type="InterPro" id="IPR014755">
    <property type="entry name" value="Cu-Rt/internalin_Ig-like"/>
</dbReference>
<evidence type="ECO:0000259" key="7">
    <source>
        <dbReference type="SMART" id="SM00560"/>
    </source>
</evidence>
<dbReference type="PANTHER" id="PTHR42535">
    <property type="entry name" value="OOKINETE PROTEIN, PUTATIVE-RELATED"/>
    <property type="match status" value="1"/>
</dbReference>
<accession>A0ABN3Y9Y7</accession>
<dbReference type="Gene3D" id="2.60.40.1220">
    <property type="match status" value="1"/>
</dbReference>
<feature type="region of interest" description="Disordered" evidence="5">
    <location>
        <begin position="883"/>
        <end position="911"/>
    </location>
</feature>
<keyword evidence="9" id="KW-1185">Reference proteome</keyword>
<proteinExistence type="predicted"/>
<dbReference type="InterPro" id="IPR029476">
    <property type="entry name" value="DNase_NucA_NucB"/>
</dbReference>
<keyword evidence="3 6" id="KW-0732">Signal</keyword>
<feature type="signal peptide" evidence="6">
    <location>
        <begin position="1"/>
        <end position="37"/>
    </location>
</feature>
<evidence type="ECO:0000256" key="1">
    <source>
        <dbReference type="ARBA" id="ARBA00004613"/>
    </source>
</evidence>
<dbReference type="NCBIfam" id="NF033679">
    <property type="entry name" value="DNRLRE_dom"/>
    <property type="match status" value="1"/>
</dbReference>
<protein>
    <recommendedName>
        <fullName evidence="7">LamG-like jellyroll fold domain-containing protein</fullName>
    </recommendedName>
</protein>
<feature type="region of interest" description="Disordered" evidence="5">
    <location>
        <begin position="559"/>
        <end position="583"/>
    </location>
</feature>
<feature type="compositionally biased region" description="Low complexity" evidence="5">
    <location>
        <begin position="898"/>
        <end position="911"/>
    </location>
</feature>
<evidence type="ECO:0000313" key="8">
    <source>
        <dbReference type="EMBL" id="GAA3023097.1"/>
    </source>
</evidence>
<dbReference type="Pfam" id="PF13205">
    <property type="entry name" value="Big_5"/>
    <property type="match status" value="1"/>
</dbReference>
<feature type="chain" id="PRO_5046025135" description="LamG-like jellyroll fold domain-containing protein" evidence="6">
    <location>
        <begin position="38"/>
        <end position="1316"/>
    </location>
</feature>